<keyword evidence="2" id="KW-1185">Reference proteome</keyword>
<evidence type="ECO:0000313" key="2">
    <source>
        <dbReference type="Proteomes" id="UP001195483"/>
    </source>
</evidence>
<evidence type="ECO:0000313" key="1">
    <source>
        <dbReference type="EMBL" id="KAK3597821.1"/>
    </source>
</evidence>
<dbReference type="AlphaFoldDB" id="A0AAE0STU5"/>
<dbReference type="Proteomes" id="UP001195483">
    <property type="component" value="Unassembled WGS sequence"/>
</dbReference>
<name>A0AAE0STU5_9BIVA</name>
<protein>
    <submittedName>
        <fullName evidence="1">Uncharacterized protein</fullName>
    </submittedName>
</protein>
<comment type="caution">
    <text evidence="1">The sequence shown here is derived from an EMBL/GenBank/DDBJ whole genome shotgun (WGS) entry which is preliminary data.</text>
</comment>
<reference evidence="1" key="3">
    <citation type="submission" date="2023-05" db="EMBL/GenBank/DDBJ databases">
        <authorList>
            <person name="Smith C.H."/>
        </authorList>
    </citation>
    <scope>NUCLEOTIDE SEQUENCE</scope>
    <source>
        <strain evidence="1">CHS0354</strain>
        <tissue evidence="1">Mantle</tissue>
    </source>
</reference>
<reference evidence="1" key="2">
    <citation type="journal article" date="2021" name="Genome Biol. Evol.">
        <title>Developing a high-quality reference genome for a parasitic bivalve with doubly uniparental inheritance (Bivalvia: Unionida).</title>
        <authorList>
            <person name="Smith C.H."/>
        </authorList>
    </citation>
    <scope>NUCLEOTIDE SEQUENCE</scope>
    <source>
        <strain evidence="1">CHS0354</strain>
        <tissue evidence="1">Mantle</tissue>
    </source>
</reference>
<accession>A0AAE0STU5</accession>
<proteinExistence type="predicted"/>
<reference evidence="1" key="1">
    <citation type="journal article" date="2021" name="Genome Biol. Evol.">
        <title>A High-Quality Reference Genome for a Parasitic Bivalve with Doubly Uniparental Inheritance (Bivalvia: Unionida).</title>
        <authorList>
            <person name="Smith C.H."/>
        </authorList>
    </citation>
    <scope>NUCLEOTIDE SEQUENCE</scope>
    <source>
        <strain evidence="1">CHS0354</strain>
    </source>
</reference>
<sequence>MSESDTDLLTEAKTLLSKTFLSNKSIIKIFFISCFVKEAFASERSYVLANSSNSSFFRLSNCS</sequence>
<dbReference type="EMBL" id="JAEAOA010001763">
    <property type="protein sequence ID" value="KAK3597821.1"/>
    <property type="molecule type" value="Genomic_DNA"/>
</dbReference>
<organism evidence="1 2">
    <name type="scientific">Potamilus streckersoni</name>
    <dbReference type="NCBI Taxonomy" id="2493646"/>
    <lineage>
        <taxon>Eukaryota</taxon>
        <taxon>Metazoa</taxon>
        <taxon>Spiralia</taxon>
        <taxon>Lophotrochozoa</taxon>
        <taxon>Mollusca</taxon>
        <taxon>Bivalvia</taxon>
        <taxon>Autobranchia</taxon>
        <taxon>Heteroconchia</taxon>
        <taxon>Palaeoheterodonta</taxon>
        <taxon>Unionida</taxon>
        <taxon>Unionoidea</taxon>
        <taxon>Unionidae</taxon>
        <taxon>Ambleminae</taxon>
        <taxon>Lampsilini</taxon>
        <taxon>Potamilus</taxon>
    </lineage>
</organism>
<gene>
    <name evidence="1" type="ORF">CHS0354_029383</name>
</gene>